<evidence type="ECO:0000256" key="18">
    <source>
        <dbReference type="ARBA" id="ARBA00023329"/>
    </source>
</evidence>
<dbReference type="GO" id="GO:0098978">
    <property type="term" value="C:glutamatergic synapse"/>
    <property type="evidence" value="ECO:0007669"/>
    <property type="project" value="Ensembl"/>
</dbReference>
<reference evidence="28" key="1">
    <citation type="submission" date="2019-03" db="UniProtKB">
        <authorList>
            <consortium name="Ensembl"/>
        </authorList>
    </citation>
    <scope>IDENTIFICATION</scope>
</reference>
<evidence type="ECO:0000256" key="4">
    <source>
        <dbReference type="ARBA" id="ARBA00008873"/>
    </source>
</evidence>
<sequence length="404" mass="43227">MSPKVSIKINDNERYSAWQHILHANSDPTSSTEGFLAGVPGVLPDVSLLTPHSGSLELGNGPAPVSASVWGVWTTPRPRAGLQGEVQPGTPCTLLSNWTQTVHCFTLAGGYLAHSLAIMTDAAHLLADVGSMIGSLFSLWLSTRPATRTMTFGWHRSETLGALASVVSLWMVTGILLYLAFIRLLHSDYHIEGGAMLLTASIAVCANLLMAFVLHQAGPPHSHGSRGAEYAPLEEGPGEPLPLGNTSVRAAFVHVLGDLLQSLGVLAASVLIYFKPQYKAADPISTFLFSICALGSTAPTLRDVLRVLMEGSPRSVGFEPVRDTLLSVPGVRATHELHLWSLTLTYHVASAHLAIDSTADPEAVLAEATSQLHSRFGFSSCTLQVEQYQPEMAQCLRCREPPQA</sequence>
<keyword evidence="11" id="KW-0862">Zinc</keyword>
<evidence type="ECO:0000256" key="17">
    <source>
        <dbReference type="ARBA" id="ARBA00023228"/>
    </source>
</evidence>
<keyword evidence="17" id="KW-0458">Lysosome</keyword>
<dbReference type="Ensembl" id="ENSUMAT00000033187.1">
    <property type="protein sequence ID" value="ENSUMAP00000028058.1"/>
    <property type="gene ID" value="ENSUMAG00000020376.1"/>
</dbReference>
<keyword evidence="16 25" id="KW-0472">Membrane</keyword>
<dbReference type="Gene3D" id="1.20.1510.10">
    <property type="entry name" value="Cation efflux protein transmembrane domain"/>
    <property type="match status" value="1"/>
</dbReference>
<evidence type="ECO:0000256" key="7">
    <source>
        <dbReference type="ARBA" id="ARBA00022599"/>
    </source>
</evidence>
<dbReference type="Pfam" id="PF01545">
    <property type="entry name" value="Cation_efflux"/>
    <property type="match status" value="1"/>
</dbReference>
<feature type="transmembrane region" description="Helical" evidence="25">
    <location>
        <begin position="251"/>
        <end position="274"/>
    </location>
</feature>
<dbReference type="NCBIfam" id="TIGR01297">
    <property type="entry name" value="CDF"/>
    <property type="match status" value="1"/>
</dbReference>
<evidence type="ECO:0000259" key="27">
    <source>
        <dbReference type="Pfam" id="PF16916"/>
    </source>
</evidence>
<keyword evidence="15" id="KW-0406">Ion transport</keyword>
<evidence type="ECO:0000256" key="16">
    <source>
        <dbReference type="ARBA" id="ARBA00023136"/>
    </source>
</evidence>
<dbReference type="FunFam" id="1.20.1510.10:FF:000002">
    <property type="entry name" value="zinc transporter 3 isoform X1"/>
    <property type="match status" value="1"/>
</dbReference>
<keyword evidence="7" id="KW-0771">Synaptosome</keyword>
<keyword evidence="8 25" id="KW-0812">Transmembrane</keyword>
<comment type="function">
    <text evidence="20">Probable proton-coupled zinc ion antiporter mediating the import of zinc from cytoplasm into synaptic vesicles and participating to cellular zinc ion homeostasis in the brain.</text>
</comment>
<dbReference type="GO" id="GO:1990742">
    <property type="term" value="C:microvesicle"/>
    <property type="evidence" value="ECO:0007669"/>
    <property type="project" value="Ensembl"/>
</dbReference>
<dbReference type="Pfam" id="PF16916">
    <property type="entry name" value="ZT_dimer"/>
    <property type="match status" value="1"/>
</dbReference>
<keyword evidence="6" id="KW-0050">Antiport</keyword>
<dbReference type="GO" id="GO:0005886">
    <property type="term" value="C:plasma membrane"/>
    <property type="evidence" value="ECO:0007669"/>
    <property type="project" value="TreeGrafter"/>
</dbReference>
<evidence type="ECO:0000256" key="23">
    <source>
        <dbReference type="ARBA" id="ARBA00042216"/>
    </source>
</evidence>
<dbReference type="GO" id="GO:0046872">
    <property type="term" value="F:metal ion binding"/>
    <property type="evidence" value="ECO:0007669"/>
    <property type="project" value="UniProtKB-KW"/>
</dbReference>
<protein>
    <recommendedName>
        <fullName evidence="21">Probable proton-coupled zinc antiporter SLC30A3</fullName>
    </recommendedName>
    <alternativeName>
        <fullName evidence="23">Solute carrier family 30 member 3</fullName>
    </alternativeName>
    <alternativeName>
        <fullName evidence="22">Zinc transporter 3</fullName>
    </alternativeName>
</protein>
<comment type="catalytic activity">
    <reaction evidence="24">
        <text>Zn(2+)(in) + 2 H(+)(out) = Zn(2+)(out) + 2 H(+)(in)</text>
        <dbReference type="Rhea" id="RHEA:72627"/>
        <dbReference type="ChEBI" id="CHEBI:15378"/>
        <dbReference type="ChEBI" id="CHEBI:29105"/>
    </reaction>
</comment>
<evidence type="ECO:0000256" key="13">
    <source>
        <dbReference type="ARBA" id="ARBA00022989"/>
    </source>
</evidence>
<comment type="subcellular location">
    <subcellularLocation>
        <location evidence="3">Cytoplasmic vesicle</location>
        <location evidence="3">Secretory vesicle</location>
        <location evidence="3">Synaptic vesicle membrane</location>
        <topology evidence="3">Multi-pass membrane protein</topology>
    </subcellularLocation>
    <subcellularLocation>
        <location evidence="1">Late endosome membrane</location>
        <topology evidence="1">Multi-pass membrane protein</topology>
    </subcellularLocation>
    <subcellularLocation>
        <location evidence="2">Lysosome membrane</location>
        <topology evidence="2">Multi-pass membrane protein</topology>
    </subcellularLocation>
    <subcellularLocation>
        <location evidence="19">Synapse</location>
        <location evidence="19">Synaptosome</location>
    </subcellularLocation>
</comment>
<dbReference type="InterPro" id="IPR058533">
    <property type="entry name" value="Cation_efflux_TM"/>
</dbReference>
<evidence type="ECO:0000256" key="24">
    <source>
        <dbReference type="ARBA" id="ARBA00048349"/>
    </source>
</evidence>
<dbReference type="InterPro" id="IPR002524">
    <property type="entry name" value="Cation_efflux"/>
</dbReference>
<organism evidence="28">
    <name type="scientific">Ursus maritimus</name>
    <name type="common">Polar bear</name>
    <name type="synonym">Thalarctos maritimus</name>
    <dbReference type="NCBI Taxonomy" id="29073"/>
    <lineage>
        <taxon>Eukaryota</taxon>
        <taxon>Metazoa</taxon>
        <taxon>Chordata</taxon>
        <taxon>Craniata</taxon>
        <taxon>Vertebrata</taxon>
        <taxon>Euteleostomi</taxon>
        <taxon>Mammalia</taxon>
        <taxon>Eutheria</taxon>
        <taxon>Laurasiatheria</taxon>
        <taxon>Carnivora</taxon>
        <taxon>Caniformia</taxon>
        <taxon>Ursidae</taxon>
        <taxon>Ursus</taxon>
    </lineage>
</organism>
<dbReference type="InterPro" id="IPR027469">
    <property type="entry name" value="Cation_efflux_TMD_sf"/>
</dbReference>
<feature type="domain" description="Cation efflux protein cytoplasmic" evidence="27">
    <location>
        <begin position="316"/>
        <end position="388"/>
    </location>
</feature>
<evidence type="ECO:0000256" key="12">
    <source>
        <dbReference type="ARBA" id="ARBA00022906"/>
    </source>
</evidence>
<dbReference type="SUPFAM" id="SSF160240">
    <property type="entry name" value="Cation efflux protein cytoplasmic domain-like"/>
    <property type="match status" value="1"/>
</dbReference>
<evidence type="ECO:0000256" key="14">
    <source>
        <dbReference type="ARBA" id="ARBA00023018"/>
    </source>
</evidence>
<feature type="transmembrane region" description="Helical" evidence="25">
    <location>
        <begin position="194"/>
        <end position="214"/>
    </location>
</feature>
<dbReference type="GO" id="GO:0030672">
    <property type="term" value="C:synaptic vesicle membrane"/>
    <property type="evidence" value="ECO:0007669"/>
    <property type="project" value="UniProtKB-SubCell"/>
</dbReference>
<dbReference type="GO" id="GO:0097457">
    <property type="term" value="C:hippocampal mossy fiber"/>
    <property type="evidence" value="ECO:0007669"/>
    <property type="project" value="Ensembl"/>
</dbReference>
<evidence type="ECO:0000256" key="10">
    <source>
        <dbReference type="ARBA" id="ARBA00022753"/>
    </source>
</evidence>
<dbReference type="InterPro" id="IPR036837">
    <property type="entry name" value="Cation_efflux_CTD_sf"/>
</dbReference>
<evidence type="ECO:0000256" key="25">
    <source>
        <dbReference type="SAM" id="Phobius"/>
    </source>
</evidence>
<evidence type="ECO:0000256" key="11">
    <source>
        <dbReference type="ARBA" id="ARBA00022833"/>
    </source>
</evidence>
<dbReference type="GO" id="GO:0005765">
    <property type="term" value="C:lysosomal membrane"/>
    <property type="evidence" value="ECO:0007669"/>
    <property type="project" value="UniProtKB-SubCell"/>
</dbReference>
<dbReference type="InterPro" id="IPR027470">
    <property type="entry name" value="Cation_efflux_CTD"/>
</dbReference>
<evidence type="ECO:0000256" key="21">
    <source>
        <dbReference type="ARBA" id="ARBA00040652"/>
    </source>
</evidence>
<dbReference type="GO" id="GO:0099180">
    <property type="term" value="P:zinc ion import into synaptic vesicle"/>
    <property type="evidence" value="ECO:0007669"/>
    <property type="project" value="Ensembl"/>
</dbReference>
<dbReference type="GO" id="GO:0031902">
    <property type="term" value="C:late endosome membrane"/>
    <property type="evidence" value="ECO:0007669"/>
    <property type="project" value="UniProtKB-SubCell"/>
</dbReference>
<dbReference type="GO" id="GO:0010043">
    <property type="term" value="P:response to zinc ion"/>
    <property type="evidence" value="ECO:0007669"/>
    <property type="project" value="TreeGrafter"/>
</dbReference>
<evidence type="ECO:0000256" key="2">
    <source>
        <dbReference type="ARBA" id="ARBA00004155"/>
    </source>
</evidence>
<comment type="similarity">
    <text evidence="4">Belongs to the cation diffusion facilitator (CDF) transporter (TC 2.A.4) family. SLC30A subfamily.</text>
</comment>
<dbReference type="AlphaFoldDB" id="A0A452V3U1"/>
<dbReference type="PANTHER" id="PTHR11562">
    <property type="entry name" value="CATION EFFLUX PROTEIN/ ZINC TRANSPORTER"/>
    <property type="match status" value="1"/>
</dbReference>
<evidence type="ECO:0000256" key="22">
    <source>
        <dbReference type="ARBA" id="ARBA00042040"/>
    </source>
</evidence>
<evidence type="ECO:0000313" key="28">
    <source>
        <dbReference type="Ensembl" id="ENSUMAP00000028058"/>
    </source>
</evidence>
<evidence type="ECO:0000256" key="8">
    <source>
        <dbReference type="ARBA" id="ARBA00022692"/>
    </source>
</evidence>
<dbReference type="PANTHER" id="PTHR11562:SF30">
    <property type="entry name" value="PROTON-COUPLED ZINC ANTIPORTER SLC30A3-RELATED"/>
    <property type="match status" value="1"/>
</dbReference>
<dbReference type="GO" id="GO:0005385">
    <property type="term" value="F:zinc ion transmembrane transporter activity"/>
    <property type="evidence" value="ECO:0007669"/>
    <property type="project" value="Ensembl"/>
</dbReference>
<keyword evidence="9" id="KW-0479">Metal-binding</keyword>
<keyword evidence="13 25" id="KW-1133">Transmembrane helix</keyword>
<evidence type="ECO:0000256" key="1">
    <source>
        <dbReference type="ARBA" id="ARBA00004107"/>
    </source>
</evidence>
<feature type="transmembrane region" description="Helical" evidence="25">
    <location>
        <begin position="122"/>
        <end position="141"/>
    </location>
</feature>
<proteinExistence type="inferred from homology"/>
<dbReference type="GO" id="GO:0140916">
    <property type="term" value="P:zinc ion import into lysosome"/>
    <property type="evidence" value="ECO:0007669"/>
    <property type="project" value="Ensembl"/>
</dbReference>
<keyword evidence="18" id="KW-0968">Cytoplasmic vesicle</keyword>
<accession>A0A452V3U1</accession>
<keyword evidence="10" id="KW-0967">Endosome</keyword>
<gene>
    <name evidence="28" type="primary">SLC30A3</name>
</gene>
<dbReference type="GO" id="GO:0015297">
    <property type="term" value="F:antiporter activity"/>
    <property type="evidence" value="ECO:0007669"/>
    <property type="project" value="UniProtKB-KW"/>
</dbReference>
<evidence type="ECO:0000256" key="19">
    <source>
        <dbReference type="ARBA" id="ARBA00034102"/>
    </source>
</evidence>
<dbReference type="SUPFAM" id="SSF161111">
    <property type="entry name" value="Cation efflux protein transmembrane domain-like"/>
    <property type="match status" value="1"/>
</dbReference>
<name>A0A452V3U1_URSMA</name>
<evidence type="ECO:0000256" key="6">
    <source>
        <dbReference type="ARBA" id="ARBA00022449"/>
    </source>
</evidence>
<evidence type="ECO:0000256" key="5">
    <source>
        <dbReference type="ARBA" id="ARBA00022448"/>
    </source>
</evidence>
<dbReference type="OMA" id="NERYSAW"/>
<dbReference type="GeneTree" id="ENSGT00940000161480"/>
<keyword evidence="12" id="KW-0864">Zinc transport</keyword>
<dbReference type="GO" id="GO:0098686">
    <property type="term" value="C:hippocampal mossy fiber to CA3 synapse"/>
    <property type="evidence" value="ECO:0007669"/>
    <property type="project" value="Ensembl"/>
</dbReference>
<evidence type="ECO:0000256" key="15">
    <source>
        <dbReference type="ARBA" id="ARBA00023065"/>
    </source>
</evidence>
<evidence type="ECO:0000259" key="26">
    <source>
        <dbReference type="Pfam" id="PF01545"/>
    </source>
</evidence>
<dbReference type="GO" id="GO:0051050">
    <property type="term" value="P:positive regulation of transport"/>
    <property type="evidence" value="ECO:0007669"/>
    <property type="project" value="Ensembl"/>
</dbReference>
<feature type="transmembrane region" description="Helical" evidence="25">
    <location>
        <begin position="161"/>
        <end position="182"/>
    </location>
</feature>
<feature type="domain" description="Cation efflux protein transmembrane" evidence="26">
    <location>
        <begin position="104"/>
        <end position="309"/>
    </location>
</feature>
<dbReference type="InterPro" id="IPR050681">
    <property type="entry name" value="CDF/SLC30A"/>
</dbReference>
<evidence type="ECO:0000256" key="20">
    <source>
        <dbReference type="ARBA" id="ARBA00037129"/>
    </source>
</evidence>
<evidence type="ECO:0000256" key="9">
    <source>
        <dbReference type="ARBA" id="ARBA00022723"/>
    </source>
</evidence>
<keyword evidence="14" id="KW-0770">Synapse</keyword>
<evidence type="ECO:0000256" key="3">
    <source>
        <dbReference type="ARBA" id="ARBA00004644"/>
    </source>
</evidence>
<keyword evidence="5" id="KW-0813">Transport</keyword>